<accession>H3ZHP8</accession>
<evidence type="ECO:0000313" key="2">
    <source>
        <dbReference type="Proteomes" id="UP000012046"/>
    </source>
</evidence>
<reference evidence="1 2" key="1">
    <citation type="journal article" date="2012" name="J. Bacteriol.">
        <title>Genome Sequence of Extracellular-Protease-Producing Alishewanella jeotgali Isolated from Traditional Korean Fermented Seafood.</title>
        <authorList>
            <person name="Jung J."/>
            <person name="Chun J."/>
            <person name="Park W."/>
        </authorList>
    </citation>
    <scope>NUCLEOTIDE SEQUENCE [LARGE SCALE GENOMIC DNA]</scope>
    <source>
        <strain evidence="1 2">KCTC 22429</strain>
    </source>
</reference>
<dbReference type="Proteomes" id="UP000012046">
    <property type="component" value="Unassembled WGS sequence"/>
</dbReference>
<dbReference type="PATRIC" id="fig|1129374.4.peg.2876"/>
<comment type="caution">
    <text evidence="1">The sequence shown here is derived from an EMBL/GenBank/DDBJ whole genome shotgun (WGS) entry which is preliminary data.</text>
</comment>
<organism evidence="1 2">
    <name type="scientific">Alishewanella jeotgali KCTC 22429</name>
    <dbReference type="NCBI Taxonomy" id="1129374"/>
    <lineage>
        <taxon>Bacteria</taxon>
        <taxon>Pseudomonadati</taxon>
        <taxon>Pseudomonadota</taxon>
        <taxon>Gammaproteobacteria</taxon>
        <taxon>Alteromonadales</taxon>
        <taxon>Alteromonadaceae</taxon>
        <taxon>Alishewanella</taxon>
    </lineage>
</organism>
<dbReference type="STRING" id="1129374.AJE_14530"/>
<dbReference type="InterPro" id="IPR018636">
    <property type="entry name" value="DUF2058"/>
</dbReference>
<evidence type="ECO:0000313" key="1">
    <source>
        <dbReference type="EMBL" id="EHR39904.1"/>
    </source>
</evidence>
<gene>
    <name evidence="1" type="ORF">AJE_14530</name>
</gene>
<name>H3ZHP8_9ALTE</name>
<dbReference type="eggNOG" id="COG3122">
    <property type="taxonomic scope" value="Bacteria"/>
</dbReference>
<protein>
    <recommendedName>
        <fullName evidence="3">Nucleoprotein/polynucleotide-associated enzyme</fullName>
    </recommendedName>
</protein>
<dbReference type="RefSeq" id="WP_008951473.1">
    <property type="nucleotide sequence ID" value="NZ_AHTH01000048.1"/>
</dbReference>
<dbReference type="AlphaFoldDB" id="H3ZHP8"/>
<evidence type="ECO:0008006" key="3">
    <source>
        <dbReference type="Google" id="ProtNLM"/>
    </source>
</evidence>
<sequence>MSNALKEQLLKAGLADAKKLKAVKKQQHQQRVQAPKNQKVVNEASILAEQRRQEQVARDQELNRQKQAELQKKAIAAQVKQLIETNQIKMSGEVAFNFTDGKLVKRLYVNDKLHSELTRGLLAIARLGEHYALVPAQIAEKIQQRQPESIVLLNSRHEHQVAAEDDPYAAYQIPDDLMW</sequence>
<proteinExistence type="predicted"/>
<keyword evidence="2" id="KW-1185">Reference proteome</keyword>
<dbReference type="Pfam" id="PF09831">
    <property type="entry name" value="DUF2058"/>
    <property type="match status" value="1"/>
</dbReference>
<dbReference type="EMBL" id="AHTH01000048">
    <property type="protein sequence ID" value="EHR39904.1"/>
    <property type="molecule type" value="Genomic_DNA"/>
</dbReference>